<dbReference type="Proteomes" id="UP000261231">
    <property type="component" value="Unassembled WGS sequence"/>
</dbReference>
<keyword evidence="8 12" id="KW-0560">Oxidoreductase</keyword>
<evidence type="ECO:0000256" key="12">
    <source>
        <dbReference type="PIRNR" id="PIRNR000368"/>
    </source>
</evidence>
<dbReference type="AlphaFoldDB" id="A0A3E2TQ31"/>
<comment type="function">
    <text evidence="2 12">Activation of anaerobic ribonucleoside-triphosphate reductase under anaerobic conditions by generation of an organic free radical, using S-adenosylmethionine and reduced flavodoxin as cosubstrates to produce 5'-deoxy-adenosine.</text>
</comment>
<keyword evidence="16" id="KW-1185">Reference proteome</keyword>
<dbReference type="RefSeq" id="WP_015513768.1">
    <property type="nucleotide sequence ID" value="NZ_JAJCNA010000011.1"/>
</dbReference>
<dbReference type="InterPro" id="IPR012837">
    <property type="entry name" value="NrdG"/>
</dbReference>
<evidence type="ECO:0000256" key="3">
    <source>
        <dbReference type="ARBA" id="ARBA00009777"/>
    </source>
</evidence>
<dbReference type="EMBL" id="QVEP01000009">
    <property type="protein sequence ID" value="RGB80744.1"/>
    <property type="molecule type" value="Genomic_DNA"/>
</dbReference>
<dbReference type="InterPro" id="IPR001989">
    <property type="entry name" value="Radical_activat_CS"/>
</dbReference>
<evidence type="ECO:0000256" key="4">
    <source>
        <dbReference type="ARBA" id="ARBA00014281"/>
    </source>
</evidence>
<sequence>MDNWEAETLNISGIVDDSIVDGPGLRYTIFVQGCPHGCPECHNPQTHSFEENKRVTLGQLMSEIKENPLLYGVTFSGGEPFCQPGPLAILGQQIKKAGMHLMCYSGYTYEQLLKRAETEPDVTALLNVVDVLVDGPFLIVERDLELLYRGSRNQRLIDLKAMREKGDRSHVILWQEM</sequence>
<evidence type="ECO:0000256" key="1">
    <source>
        <dbReference type="ARBA" id="ARBA00001966"/>
    </source>
</evidence>
<keyword evidence="6" id="KW-0949">S-adenosyl-L-methionine</keyword>
<keyword evidence="7" id="KW-0479">Metal-binding</keyword>
<keyword evidence="9" id="KW-0408">Iron</keyword>
<evidence type="ECO:0000256" key="8">
    <source>
        <dbReference type="ARBA" id="ARBA00023002"/>
    </source>
</evidence>
<evidence type="ECO:0000313" key="13">
    <source>
        <dbReference type="EMBL" id="RGB80744.1"/>
    </source>
</evidence>
<dbReference type="GO" id="GO:0004748">
    <property type="term" value="F:ribonucleoside-diphosphate reductase activity, thioredoxin disulfide as acceptor"/>
    <property type="evidence" value="ECO:0007669"/>
    <property type="project" value="TreeGrafter"/>
</dbReference>
<dbReference type="GO" id="GO:0046872">
    <property type="term" value="F:metal ion binding"/>
    <property type="evidence" value="ECO:0007669"/>
    <property type="project" value="UniProtKB-KW"/>
</dbReference>
<dbReference type="InterPro" id="IPR058240">
    <property type="entry name" value="rSAM_sf"/>
</dbReference>
<evidence type="ECO:0000313" key="15">
    <source>
        <dbReference type="Proteomes" id="UP000260773"/>
    </source>
</evidence>
<keyword evidence="5" id="KW-0004">4Fe-4S</keyword>
<protein>
    <recommendedName>
        <fullName evidence="4 12">Anaerobic ribonucleoside-triphosphate reductase-activating protein</fullName>
        <ecNumber evidence="12">1.97.1.-</ecNumber>
    </recommendedName>
</protein>
<dbReference type="SFLD" id="SFLDF00299">
    <property type="entry name" value="anaerobic_ribonucleoside-triph"/>
    <property type="match status" value="1"/>
</dbReference>
<dbReference type="Gene3D" id="3.20.20.70">
    <property type="entry name" value="Aldolase class I"/>
    <property type="match status" value="1"/>
</dbReference>
<dbReference type="SFLD" id="SFLDG01066">
    <property type="entry name" value="organic_radical-activating_enz"/>
    <property type="match status" value="1"/>
</dbReference>
<evidence type="ECO:0000256" key="6">
    <source>
        <dbReference type="ARBA" id="ARBA00022691"/>
    </source>
</evidence>
<dbReference type="Pfam" id="PF13353">
    <property type="entry name" value="Fer4_12"/>
    <property type="match status" value="1"/>
</dbReference>
<proteinExistence type="inferred from homology"/>
<dbReference type="InterPro" id="IPR013785">
    <property type="entry name" value="Aldolase_TIM"/>
</dbReference>
<evidence type="ECO:0000313" key="14">
    <source>
        <dbReference type="EMBL" id="RGC45148.1"/>
    </source>
</evidence>
<evidence type="ECO:0000256" key="7">
    <source>
        <dbReference type="ARBA" id="ARBA00022723"/>
    </source>
</evidence>
<evidence type="ECO:0000256" key="11">
    <source>
        <dbReference type="ARBA" id="ARBA00047365"/>
    </source>
</evidence>
<dbReference type="GO" id="GO:0051539">
    <property type="term" value="F:4 iron, 4 sulfur cluster binding"/>
    <property type="evidence" value="ECO:0007669"/>
    <property type="project" value="UniProtKB-KW"/>
</dbReference>
<keyword evidence="10" id="KW-0411">Iron-sulfur</keyword>
<reference evidence="15 16" key="1">
    <citation type="submission" date="2018-08" db="EMBL/GenBank/DDBJ databases">
        <title>A genome reference for cultivated species of the human gut microbiota.</title>
        <authorList>
            <person name="Zou Y."/>
            <person name="Xue W."/>
            <person name="Luo G."/>
        </authorList>
    </citation>
    <scope>NUCLEOTIDE SEQUENCE [LARGE SCALE GENOMIC DNA]</scope>
    <source>
        <strain evidence="13 15">AF45-17</strain>
        <strain evidence="14 16">AM28-39</strain>
    </source>
</reference>
<comment type="cofactor">
    <cofactor evidence="1">
        <name>[4Fe-4S] cluster</name>
        <dbReference type="ChEBI" id="CHEBI:49883"/>
    </cofactor>
</comment>
<organism evidence="13 15">
    <name type="scientific">Coprococcus catus</name>
    <dbReference type="NCBI Taxonomy" id="116085"/>
    <lineage>
        <taxon>Bacteria</taxon>
        <taxon>Bacillati</taxon>
        <taxon>Bacillota</taxon>
        <taxon>Clostridia</taxon>
        <taxon>Lachnospirales</taxon>
        <taxon>Lachnospiraceae</taxon>
        <taxon>Coprococcus</taxon>
    </lineage>
</organism>
<comment type="catalytic activity">
    <reaction evidence="11">
        <text>glycyl-[protein] + reduced [flavodoxin] + S-adenosyl-L-methionine = glycin-2-yl radical-[protein] + semiquinone [flavodoxin] + 5'-deoxyadenosine + L-methionine + H(+)</text>
        <dbReference type="Rhea" id="RHEA:61976"/>
        <dbReference type="Rhea" id="RHEA-COMP:10622"/>
        <dbReference type="Rhea" id="RHEA-COMP:14480"/>
        <dbReference type="Rhea" id="RHEA-COMP:15993"/>
        <dbReference type="Rhea" id="RHEA-COMP:15994"/>
        <dbReference type="ChEBI" id="CHEBI:15378"/>
        <dbReference type="ChEBI" id="CHEBI:17319"/>
        <dbReference type="ChEBI" id="CHEBI:29947"/>
        <dbReference type="ChEBI" id="CHEBI:32722"/>
        <dbReference type="ChEBI" id="CHEBI:57618"/>
        <dbReference type="ChEBI" id="CHEBI:57844"/>
        <dbReference type="ChEBI" id="CHEBI:59789"/>
        <dbReference type="ChEBI" id="CHEBI:140311"/>
    </reaction>
</comment>
<name>A0A3E2TQ31_9FIRM</name>
<evidence type="ECO:0000256" key="9">
    <source>
        <dbReference type="ARBA" id="ARBA00023004"/>
    </source>
</evidence>
<dbReference type="OrthoDB" id="9782387at2"/>
<dbReference type="InterPro" id="IPR007197">
    <property type="entry name" value="rSAM"/>
</dbReference>
<dbReference type="SFLD" id="SFLDS00029">
    <property type="entry name" value="Radical_SAM"/>
    <property type="match status" value="1"/>
</dbReference>
<dbReference type="PANTHER" id="PTHR30352:SF2">
    <property type="entry name" value="ANAEROBIC RIBONUCLEOSIDE-TRIPHOSPHATE REDUCTASE-ACTIVATING PROTEIN"/>
    <property type="match status" value="1"/>
</dbReference>
<evidence type="ECO:0000256" key="2">
    <source>
        <dbReference type="ARBA" id="ARBA00003852"/>
    </source>
</evidence>
<dbReference type="Proteomes" id="UP000260773">
    <property type="component" value="Unassembled WGS sequence"/>
</dbReference>
<dbReference type="PIRSF" id="PIRSF000368">
    <property type="entry name" value="NrdG"/>
    <property type="match status" value="1"/>
</dbReference>
<dbReference type="NCBIfam" id="TIGR02491">
    <property type="entry name" value="NrdG"/>
    <property type="match status" value="1"/>
</dbReference>
<comment type="similarity">
    <text evidence="3 12">Belongs to the organic radical-activating enzymes family.</text>
</comment>
<dbReference type="PROSITE" id="PS01087">
    <property type="entry name" value="RADICAL_ACTIVATING"/>
    <property type="match status" value="1"/>
</dbReference>
<dbReference type="EMBL" id="QVFD01000012">
    <property type="protein sequence ID" value="RGC45148.1"/>
    <property type="molecule type" value="Genomic_DNA"/>
</dbReference>
<dbReference type="CDD" id="cd01335">
    <property type="entry name" value="Radical_SAM"/>
    <property type="match status" value="1"/>
</dbReference>
<comment type="caution">
    <text evidence="13">The sequence shown here is derived from an EMBL/GenBank/DDBJ whole genome shotgun (WGS) entry which is preliminary data.</text>
</comment>
<dbReference type="GO" id="GO:0043365">
    <property type="term" value="F:[formate-C-acetyltransferase]-activating enzyme activity"/>
    <property type="evidence" value="ECO:0007669"/>
    <property type="project" value="InterPro"/>
</dbReference>
<evidence type="ECO:0000256" key="5">
    <source>
        <dbReference type="ARBA" id="ARBA00022485"/>
    </source>
</evidence>
<evidence type="ECO:0000313" key="16">
    <source>
        <dbReference type="Proteomes" id="UP000261231"/>
    </source>
</evidence>
<dbReference type="SUPFAM" id="SSF102114">
    <property type="entry name" value="Radical SAM enzymes"/>
    <property type="match status" value="1"/>
</dbReference>
<dbReference type="EC" id="1.97.1.-" evidence="12"/>
<gene>
    <name evidence="13" type="primary">nrdG</name>
    <name evidence="13" type="ORF">DW070_05515</name>
    <name evidence="14" type="ORF">DW747_11850</name>
</gene>
<dbReference type="InterPro" id="IPR034457">
    <property type="entry name" value="Organic_radical-activating"/>
</dbReference>
<evidence type="ECO:0000256" key="10">
    <source>
        <dbReference type="ARBA" id="ARBA00023014"/>
    </source>
</evidence>
<dbReference type="SFLD" id="SFLDG01063">
    <property type="entry name" value="activating_enzymes__group_1"/>
    <property type="match status" value="1"/>
</dbReference>
<accession>A0A3E2TQ31</accession>
<dbReference type="PANTHER" id="PTHR30352">
    <property type="entry name" value="PYRUVATE FORMATE-LYASE-ACTIVATING ENZYME"/>
    <property type="match status" value="1"/>
</dbReference>